<proteinExistence type="predicted"/>
<dbReference type="PROSITE" id="PS50042">
    <property type="entry name" value="CNMP_BINDING_3"/>
    <property type="match status" value="1"/>
</dbReference>
<dbReference type="InterPro" id="IPR014710">
    <property type="entry name" value="RmlC-like_jellyroll"/>
</dbReference>
<keyword evidence="3" id="KW-1185">Reference proteome</keyword>
<dbReference type="EMBL" id="SBII01000004">
    <property type="protein sequence ID" value="RWX00784.1"/>
    <property type="molecule type" value="Genomic_DNA"/>
</dbReference>
<dbReference type="InterPro" id="IPR018490">
    <property type="entry name" value="cNMP-bd_dom_sf"/>
</dbReference>
<name>A0A3S3SF34_9FLAO</name>
<dbReference type="AlphaFoldDB" id="A0A3S3SF34"/>
<protein>
    <submittedName>
        <fullName evidence="2">Crp/Fnr family transcriptional regulator</fullName>
    </submittedName>
</protein>
<dbReference type="OrthoDB" id="758145at2"/>
<evidence type="ECO:0000313" key="3">
    <source>
        <dbReference type="Proteomes" id="UP000287527"/>
    </source>
</evidence>
<dbReference type="SUPFAM" id="SSF51206">
    <property type="entry name" value="cAMP-binding domain-like"/>
    <property type="match status" value="1"/>
</dbReference>
<feature type="domain" description="Cyclic nucleotide-binding" evidence="1">
    <location>
        <begin position="11"/>
        <end position="57"/>
    </location>
</feature>
<comment type="caution">
    <text evidence="2">The sequence shown here is derived from an EMBL/GenBank/DDBJ whole genome shotgun (WGS) entry which is preliminary data.</text>
</comment>
<sequence length="188" mass="21716">MGVHLNKINEFIDSLDEEVTEALTVVSDVKTFKKGDYLLRDGETCKKSYFIQEGTARKFYINDGKEITTEIYFPDDLAISFSSYVGQHPGREFIQALTDIKVSVTDYIVFAALKTKYSVLTELDLLLTEHYALWLEERLFELHTLNATQRYELLLSRDPQIIKNIPLTYIASYLSISLETLSRIRAKR</sequence>
<evidence type="ECO:0000313" key="2">
    <source>
        <dbReference type="EMBL" id="RWX00784.1"/>
    </source>
</evidence>
<accession>A0A3S3SF34</accession>
<dbReference type="InterPro" id="IPR000595">
    <property type="entry name" value="cNMP-bd_dom"/>
</dbReference>
<gene>
    <name evidence="2" type="ORF">EPI11_07120</name>
</gene>
<dbReference type="Gene3D" id="2.60.120.10">
    <property type="entry name" value="Jelly Rolls"/>
    <property type="match status" value="1"/>
</dbReference>
<organism evidence="2 3">
    <name type="scientific">Flavobacterium cerinum</name>
    <dbReference type="NCBI Taxonomy" id="2502784"/>
    <lineage>
        <taxon>Bacteria</taxon>
        <taxon>Pseudomonadati</taxon>
        <taxon>Bacteroidota</taxon>
        <taxon>Flavobacteriia</taxon>
        <taxon>Flavobacteriales</taxon>
        <taxon>Flavobacteriaceae</taxon>
        <taxon>Flavobacterium</taxon>
    </lineage>
</organism>
<reference evidence="2 3" key="1">
    <citation type="submission" date="2019-01" db="EMBL/GenBank/DDBJ databases">
        <title>Flavobacterium sp. nov.,isolated from freshwater.</title>
        <authorList>
            <person name="Zhang R."/>
            <person name="Du Z.-J."/>
        </authorList>
    </citation>
    <scope>NUCLEOTIDE SEQUENCE [LARGE SCALE GENOMIC DNA]</scope>
    <source>
        <strain evidence="2 3">1E403</strain>
    </source>
</reference>
<dbReference type="Proteomes" id="UP000287527">
    <property type="component" value="Unassembled WGS sequence"/>
</dbReference>
<evidence type="ECO:0000259" key="1">
    <source>
        <dbReference type="PROSITE" id="PS50042"/>
    </source>
</evidence>
<dbReference type="Pfam" id="PF00027">
    <property type="entry name" value="cNMP_binding"/>
    <property type="match status" value="1"/>
</dbReference>
<dbReference type="CDD" id="cd00038">
    <property type="entry name" value="CAP_ED"/>
    <property type="match status" value="1"/>
</dbReference>
<dbReference type="RefSeq" id="WP_128389267.1">
    <property type="nucleotide sequence ID" value="NZ_SBII01000004.1"/>
</dbReference>